<keyword evidence="16" id="KW-1185">Reference proteome</keyword>
<proteinExistence type="inferred from homology"/>
<dbReference type="AlphaFoldDB" id="A0AAV2RPS3"/>
<feature type="transmembrane region" description="Helical" evidence="12">
    <location>
        <begin position="272"/>
        <end position="290"/>
    </location>
</feature>
<feature type="transmembrane region" description="Helical" evidence="12">
    <location>
        <begin position="462"/>
        <end position="486"/>
    </location>
</feature>
<dbReference type="PANTHER" id="PTHR45620:SF32">
    <property type="entry name" value="DIURETIC HORMONE 31 RECEPTOR, ISOFORM C"/>
    <property type="match status" value="1"/>
</dbReference>
<dbReference type="InterPro" id="IPR036445">
    <property type="entry name" value="GPCR_2_extracell_dom_sf"/>
</dbReference>
<dbReference type="InterPro" id="IPR017983">
    <property type="entry name" value="GPCR_2_secretin-like_CS"/>
</dbReference>
<feature type="non-terminal residue" evidence="15">
    <location>
        <position position="1"/>
    </location>
</feature>
<evidence type="ECO:0000256" key="6">
    <source>
        <dbReference type="ARBA" id="ARBA00023040"/>
    </source>
</evidence>
<feature type="domain" description="G-protein coupled receptors family 2 profile 2" evidence="14">
    <location>
        <begin position="235"/>
        <end position="487"/>
    </location>
</feature>
<dbReference type="Gene3D" id="4.10.1240.10">
    <property type="entry name" value="GPCR, family 2, extracellular hormone receptor domain"/>
    <property type="match status" value="2"/>
</dbReference>
<dbReference type="GO" id="GO:0007166">
    <property type="term" value="P:cell surface receptor signaling pathway"/>
    <property type="evidence" value="ECO:0007669"/>
    <property type="project" value="InterPro"/>
</dbReference>
<feature type="transmembrane region" description="Helical" evidence="12">
    <location>
        <begin position="238"/>
        <end position="260"/>
    </location>
</feature>
<dbReference type="CDD" id="cd15260">
    <property type="entry name" value="7tmB1_NPR_B4_insect-like"/>
    <property type="match status" value="1"/>
</dbReference>
<dbReference type="PROSITE" id="PS50227">
    <property type="entry name" value="G_PROTEIN_RECEP_F2_3"/>
    <property type="match status" value="2"/>
</dbReference>
<evidence type="ECO:0000256" key="7">
    <source>
        <dbReference type="ARBA" id="ARBA00023136"/>
    </source>
</evidence>
<dbReference type="PROSITE" id="PS50261">
    <property type="entry name" value="G_PROTEIN_RECEP_F2_4"/>
    <property type="match status" value="1"/>
</dbReference>
<dbReference type="SMART" id="SM00008">
    <property type="entry name" value="HormR"/>
    <property type="match status" value="2"/>
</dbReference>
<keyword evidence="3" id="KW-1003">Cell membrane</keyword>
<evidence type="ECO:0000256" key="11">
    <source>
        <dbReference type="SAM" id="MobiDB-lite"/>
    </source>
</evidence>
<evidence type="ECO:0000256" key="5">
    <source>
        <dbReference type="ARBA" id="ARBA00022989"/>
    </source>
</evidence>
<keyword evidence="4 12" id="KW-0812">Transmembrane</keyword>
<dbReference type="Proteomes" id="UP001497623">
    <property type="component" value="Unassembled WGS sequence"/>
</dbReference>
<feature type="transmembrane region" description="Helical" evidence="12">
    <location>
        <begin position="321"/>
        <end position="341"/>
    </location>
</feature>
<accession>A0AAV2RPS3</accession>
<comment type="subcellular location">
    <subcellularLocation>
        <location evidence="1">Cell membrane</location>
        <topology evidence="1">Multi-pass membrane protein</topology>
    </subcellularLocation>
</comment>
<dbReference type="SUPFAM" id="SSF111418">
    <property type="entry name" value="Hormone receptor domain"/>
    <property type="match status" value="2"/>
</dbReference>
<dbReference type="GO" id="GO:0005886">
    <property type="term" value="C:plasma membrane"/>
    <property type="evidence" value="ECO:0007669"/>
    <property type="project" value="UniProtKB-SubCell"/>
</dbReference>
<keyword evidence="10" id="KW-0807">Transducer</keyword>
<keyword evidence="7 12" id="KW-0472">Membrane</keyword>
<feature type="transmembrane region" description="Helical" evidence="12">
    <location>
        <begin position="431"/>
        <end position="450"/>
    </location>
</feature>
<evidence type="ECO:0000259" key="14">
    <source>
        <dbReference type="PROSITE" id="PS50261"/>
    </source>
</evidence>
<feature type="transmembrane region" description="Helical" evidence="12">
    <location>
        <begin position="387"/>
        <end position="410"/>
    </location>
</feature>
<keyword evidence="5 12" id="KW-1133">Transmembrane helix</keyword>
<evidence type="ECO:0000256" key="1">
    <source>
        <dbReference type="ARBA" id="ARBA00004651"/>
    </source>
</evidence>
<keyword evidence="6" id="KW-0297">G-protein coupled receptor</keyword>
<dbReference type="EMBL" id="CAXKWB010028303">
    <property type="protein sequence ID" value="CAL4133630.1"/>
    <property type="molecule type" value="Genomic_DNA"/>
</dbReference>
<dbReference type="GO" id="GO:0008528">
    <property type="term" value="F:G protein-coupled peptide receptor activity"/>
    <property type="evidence" value="ECO:0007669"/>
    <property type="project" value="TreeGrafter"/>
</dbReference>
<evidence type="ECO:0000259" key="13">
    <source>
        <dbReference type="PROSITE" id="PS50227"/>
    </source>
</evidence>
<dbReference type="InterPro" id="IPR017981">
    <property type="entry name" value="GPCR_2-like_7TM"/>
</dbReference>
<dbReference type="InterPro" id="IPR000832">
    <property type="entry name" value="GPCR_2_secretin-like"/>
</dbReference>
<feature type="domain" description="G-protein coupled receptors family 2 profile 1" evidence="13">
    <location>
        <begin position="145"/>
        <end position="202"/>
    </location>
</feature>
<protein>
    <submittedName>
        <fullName evidence="15">Uncharacterized protein</fullName>
    </submittedName>
</protein>
<sequence length="582" mass="66022">DDESGGGLYEAGHLPTSLLPSPLSPIDDCVAGDLEANSAVVVCPTFHDGVSCWPATRPRNYAYVDCPAPKHLHNSTLKIRGNARASMYCGEDGKWAPKNIDYIECIKSQNFMNKDVVPTPSANSSQEEPDDDFQIHDIIQKQFDKCVVAMRGQGPAPTHGLLYCPRLFDGWSCWNDTPAGETAKASCPSFITGFDQKNLKSRKRPFEKPYTTAPRLRDKSNDDLQSDELGMHQLINTIYIAGYSVSLIVLAISLCIFFYFRTLKCTRICLHKNLFFSFILNNTLWIIWYIELINKPERLLQNNVWCQILHIFIRYTLVCSYSWMFSEGLYLHTLLVVAFVSEEKMMRWFYLLGWGIPGVLTIIYALVRGTSHTEADTLHCWMEETVFSWILSAPVCISIFANLVFLMNIIRVLVMKLRADHMNPTSLNTKRAVRATLILIPLLGLHYILMPFRPGEGSSWEMFYQVATAVASSFQGFSVALLFCFCNGEVINVMKKRWNQYQFSHDRRRYSYSTNCAHSVNGAMGGKTDNVQRSPLSKQQKTLLQKHQSRVHLQPPLVPSLVPLQGPDSDQSSSKRKKHVSI</sequence>
<evidence type="ECO:0000256" key="12">
    <source>
        <dbReference type="SAM" id="Phobius"/>
    </source>
</evidence>
<dbReference type="PANTHER" id="PTHR45620">
    <property type="entry name" value="PDF RECEPTOR-LIKE PROTEIN-RELATED"/>
    <property type="match status" value="1"/>
</dbReference>
<evidence type="ECO:0000256" key="4">
    <source>
        <dbReference type="ARBA" id="ARBA00022692"/>
    </source>
</evidence>
<dbReference type="Pfam" id="PF02793">
    <property type="entry name" value="HRM"/>
    <property type="match status" value="2"/>
</dbReference>
<reference evidence="15 16" key="1">
    <citation type="submission" date="2024-05" db="EMBL/GenBank/DDBJ databases">
        <authorList>
            <person name="Wallberg A."/>
        </authorList>
    </citation>
    <scope>NUCLEOTIDE SEQUENCE [LARGE SCALE GENOMIC DNA]</scope>
</reference>
<feature type="region of interest" description="Disordered" evidence="11">
    <location>
        <begin position="557"/>
        <end position="582"/>
    </location>
</feature>
<keyword evidence="9" id="KW-0325">Glycoprotein</keyword>
<name>A0AAV2RPS3_MEGNR</name>
<gene>
    <name evidence="15" type="ORF">MNOR_LOCUS27232</name>
</gene>
<evidence type="ECO:0000313" key="16">
    <source>
        <dbReference type="Proteomes" id="UP001497623"/>
    </source>
</evidence>
<evidence type="ECO:0000256" key="10">
    <source>
        <dbReference type="ARBA" id="ARBA00023224"/>
    </source>
</evidence>
<feature type="non-terminal residue" evidence="15">
    <location>
        <position position="582"/>
    </location>
</feature>
<comment type="caution">
    <text evidence="15">The sequence shown here is derived from an EMBL/GenBank/DDBJ whole genome shotgun (WGS) entry which is preliminary data.</text>
</comment>
<evidence type="ECO:0000313" key="15">
    <source>
        <dbReference type="EMBL" id="CAL4133630.1"/>
    </source>
</evidence>
<dbReference type="SUPFAM" id="SSF81321">
    <property type="entry name" value="Family A G protein-coupled receptor-like"/>
    <property type="match status" value="1"/>
</dbReference>
<evidence type="ECO:0000256" key="2">
    <source>
        <dbReference type="ARBA" id="ARBA00005314"/>
    </source>
</evidence>
<dbReference type="PROSITE" id="PS00649">
    <property type="entry name" value="G_PROTEIN_RECEP_F2_1"/>
    <property type="match status" value="1"/>
</dbReference>
<feature type="domain" description="G-protein coupled receptors family 2 profile 1" evidence="13">
    <location>
        <begin position="28"/>
        <end position="109"/>
    </location>
</feature>
<dbReference type="Gene3D" id="1.20.1070.10">
    <property type="entry name" value="Rhodopsin 7-helix transmembrane proteins"/>
    <property type="match status" value="1"/>
</dbReference>
<comment type="similarity">
    <text evidence="2">Belongs to the G-protein coupled receptor 2 family.</text>
</comment>
<evidence type="ECO:0000256" key="9">
    <source>
        <dbReference type="ARBA" id="ARBA00023180"/>
    </source>
</evidence>
<dbReference type="Pfam" id="PF00002">
    <property type="entry name" value="7tm_2"/>
    <property type="match status" value="1"/>
</dbReference>
<dbReference type="PRINTS" id="PR00249">
    <property type="entry name" value="GPCRSECRETIN"/>
</dbReference>
<dbReference type="InterPro" id="IPR050332">
    <property type="entry name" value="GPCR_2"/>
</dbReference>
<dbReference type="GO" id="GO:0007188">
    <property type="term" value="P:adenylate cyclase-modulating G protein-coupled receptor signaling pathway"/>
    <property type="evidence" value="ECO:0007669"/>
    <property type="project" value="TreeGrafter"/>
</dbReference>
<evidence type="ECO:0000256" key="8">
    <source>
        <dbReference type="ARBA" id="ARBA00023170"/>
    </source>
</evidence>
<evidence type="ECO:0000256" key="3">
    <source>
        <dbReference type="ARBA" id="ARBA00022475"/>
    </source>
</evidence>
<organism evidence="15 16">
    <name type="scientific">Meganyctiphanes norvegica</name>
    <name type="common">Northern krill</name>
    <name type="synonym">Thysanopoda norvegica</name>
    <dbReference type="NCBI Taxonomy" id="48144"/>
    <lineage>
        <taxon>Eukaryota</taxon>
        <taxon>Metazoa</taxon>
        <taxon>Ecdysozoa</taxon>
        <taxon>Arthropoda</taxon>
        <taxon>Crustacea</taxon>
        <taxon>Multicrustacea</taxon>
        <taxon>Malacostraca</taxon>
        <taxon>Eumalacostraca</taxon>
        <taxon>Eucarida</taxon>
        <taxon>Euphausiacea</taxon>
        <taxon>Euphausiidae</taxon>
        <taxon>Meganyctiphanes</taxon>
    </lineage>
</organism>
<dbReference type="InterPro" id="IPR001879">
    <property type="entry name" value="GPCR_2_extracellular_dom"/>
</dbReference>
<keyword evidence="8" id="KW-0675">Receptor</keyword>
<feature type="transmembrane region" description="Helical" evidence="12">
    <location>
        <begin position="348"/>
        <end position="367"/>
    </location>
</feature>